<evidence type="ECO:0000313" key="1">
    <source>
        <dbReference type="EMBL" id="QJA92487.1"/>
    </source>
</evidence>
<protein>
    <submittedName>
        <fullName evidence="1">Uncharacterized protein</fullName>
    </submittedName>
</protein>
<dbReference type="AlphaFoldDB" id="A0A6M3LBH9"/>
<organism evidence="1">
    <name type="scientific">viral metagenome</name>
    <dbReference type="NCBI Taxonomy" id="1070528"/>
    <lineage>
        <taxon>unclassified sequences</taxon>
        <taxon>metagenomes</taxon>
        <taxon>organismal metagenomes</taxon>
    </lineage>
</organism>
<name>A0A6M3LBH9_9ZZZZ</name>
<gene>
    <name evidence="1" type="ORF">MM415B04643_0004</name>
</gene>
<proteinExistence type="predicted"/>
<sequence length="41" mass="4820">MTTTIKGELEIDYERGVIYFHCDENDYAFVAYPSQSQKRNS</sequence>
<reference evidence="1" key="1">
    <citation type="submission" date="2020-03" db="EMBL/GenBank/DDBJ databases">
        <title>The deep terrestrial virosphere.</title>
        <authorList>
            <person name="Holmfeldt K."/>
            <person name="Nilsson E."/>
            <person name="Simone D."/>
            <person name="Lopez-Fernandez M."/>
            <person name="Wu X."/>
            <person name="de Brujin I."/>
            <person name="Lundin D."/>
            <person name="Andersson A."/>
            <person name="Bertilsson S."/>
            <person name="Dopson M."/>
        </authorList>
    </citation>
    <scope>NUCLEOTIDE SEQUENCE</scope>
    <source>
        <strain evidence="1">MM415B04643</strain>
    </source>
</reference>
<accession>A0A6M3LBH9</accession>
<dbReference type="EMBL" id="MT143071">
    <property type="protein sequence ID" value="QJA92487.1"/>
    <property type="molecule type" value="Genomic_DNA"/>
</dbReference>